<comment type="caution">
    <text evidence="2">The sequence shown here is derived from an EMBL/GenBank/DDBJ whole genome shotgun (WGS) entry which is preliminary data.</text>
</comment>
<reference evidence="2" key="1">
    <citation type="submission" date="2016-03" db="EMBL/GenBank/DDBJ databases">
        <title>Mechanisms controlling the formation of the plant cell surface in tip-growing cells are functionally conserved among land plants.</title>
        <authorList>
            <person name="Honkanen S."/>
            <person name="Jones V.A."/>
            <person name="Morieri G."/>
            <person name="Champion C."/>
            <person name="Hetherington A.J."/>
            <person name="Kelly S."/>
            <person name="Saint-Marcoux D."/>
            <person name="Proust H."/>
            <person name="Prescott H."/>
            <person name="Dolan L."/>
        </authorList>
    </citation>
    <scope>NUCLEOTIDE SEQUENCE [LARGE SCALE GENOMIC DNA]</scope>
    <source>
        <tissue evidence="2">Whole gametophyte</tissue>
    </source>
</reference>
<dbReference type="EMBL" id="LVLJ01001514">
    <property type="protein sequence ID" value="OAE29183.1"/>
    <property type="molecule type" value="Genomic_DNA"/>
</dbReference>
<keyword evidence="3" id="KW-1185">Reference proteome</keyword>
<feature type="region of interest" description="Disordered" evidence="1">
    <location>
        <begin position="42"/>
        <end position="85"/>
    </location>
</feature>
<proteinExistence type="predicted"/>
<accession>A0A176W941</accession>
<gene>
    <name evidence="2" type="ORF">AXG93_1862s1410</name>
</gene>
<dbReference type="AlphaFoldDB" id="A0A176W941"/>
<feature type="compositionally biased region" description="Basic and acidic residues" evidence="1">
    <location>
        <begin position="76"/>
        <end position="85"/>
    </location>
</feature>
<name>A0A176W941_MARPO</name>
<feature type="compositionally biased region" description="Polar residues" evidence="1">
    <location>
        <begin position="136"/>
        <end position="153"/>
    </location>
</feature>
<protein>
    <submittedName>
        <fullName evidence="2">Uncharacterized protein</fullName>
    </submittedName>
</protein>
<feature type="region of interest" description="Disordered" evidence="1">
    <location>
        <begin position="121"/>
        <end position="153"/>
    </location>
</feature>
<evidence type="ECO:0000313" key="2">
    <source>
        <dbReference type="EMBL" id="OAE29183.1"/>
    </source>
</evidence>
<feature type="region of interest" description="Disordered" evidence="1">
    <location>
        <begin position="1"/>
        <end position="27"/>
    </location>
</feature>
<evidence type="ECO:0000313" key="3">
    <source>
        <dbReference type="Proteomes" id="UP000077202"/>
    </source>
</evidence>
<dbReference type="Proteomes" id="UP000077202">
    <property type="component" value="Unassembled WGS sequence"/>
</dbReference>
<organism evidence="2 3">
    <name type="scientific">Marchantia polymorpha subsp. ruderalis</name>
    <dbReference type="NCBI Taxonomy" id="1480154"/>
    <lineage>
        <taxon>Eukaryota</taxon>
        <taxon>Viridiplantae</taxon>
        <taxon>Streptophyta</taxon>
        <taxon>Embryophyta</taxon>
        <taxon>Marchantiophyta</taxon>
        <taxon>Marchantiopsida</taxon>
        <taxon>Marchantiidae</taxon>
        <taxon>Marchantiales</taxon>
        <taxon>Marchantiaceae</taxon>
        <taxon>Marchantia</taxon>
    </lineage>
</organism>
<sequence length="153" mass="16590">MPSADTCAFGGTEHLQEERLRRDKTKQHCRQDALTSVNAFDGSAFGDAPSLTDTFKGTPSALRKSDFGGRQTPSAMRREKNRESARGKVLCRHAFGAARARLSRRTTAEIKFNSRASTIAQQEIGGETSERVATSGELQDSVQQLSAQLEGSG</sequence>
<evidence type="ECO:0000256" key="1">
    <source>
        <dbReference type="SAM" id="MobiDB-lite"/>
    </source>
</evidence>